<dbReference type="SMART" id="SM00388">
    <property type="entry name" value="HisKA"/>
    <property type="match status" value="1"/>
</dbReference>
<protein>
    <recommendedName>
        <fullName evidence="2">histidine kinase</fullName>
        <ecNumber evidence="2">2.7.13.3</ecNumber>
    </recommendedName>
</protein>
<dbReference type="InterPro" id="IPR036890">
    <property type="entry name" value="HATPase_C_sf"/>
</dbReference>
<dbReference type="Gene3D" id="3.30.565.10">
    <property type="entry name" value="Histidine kinase-like ATPase, C-terminal domain"/>
    <property type="match status" value="1"/>
</dbReference>
<dbReference type="FunFam" id="3.30.565.10:FF:000006">
    <property type="entry name" value="Sensor histidine kinase WalK"/>
    <property type="match status" value="1"/>
</dbReference>
<evidence type="ECO:0000256" key="5">
    <source>
        <dbReference type="ARBA" id="ARBA00022777"/>
    </source>
</evidence>
<dbReference type="CDD" id="cd00082">
    <property type="entry name" value="HisKA"/>
    <property type="match status" value="1"/>
</dbReference>
<evidence type="ECO:0000256" key="2">
    <source>
        <dbReference type="ARBA" id="ARBA00012438"/>
    </source>
</evidence>
<comment type="caution">
    <text evidence="8">The sequence shown here is derived from an EMBL/GenBank/DDBJ whole genome shotgun (WGS) entry which is preliminary data.</text>
</comment>
<dbReference type="Pfam" id="PF00512">
    <property type="entry name" value="HisKA"/>
    <property type="match status" value="1"/>
</dbReference>
<dbReference type="Gene3D" id="1.10.287.130">
    <property type="match status" value="1"/>
</dbReference>
<dbReference type="InterPro" id="IPR005467">
    <property type="entry name" value="His_kinase_dom"/>
</dbReference>
<feature type="domain" description="Histidine kinase" evidence="7">
    <location>
        <begin position="186"/>
        <end position="400"/>
    </location>
</feature>
<dbReference type="PROSITE" id="PS50109">
    <property type="entry name" value="HIS_KIN"/>
    <property type="match status" value="1"/>
</dbReference>
<dbReference type="GO" id="GO:0005886">
    <property type="term" value="C:plasma membrane"/>
    <property type="evidence" value="ECO:0007669"/>
    <property type="project" value="TreeGrafter"/>
</dbReference>
<evidence type="ECO:0000256" key="4">
    <source>
        <dbReference type="ARBA" id="ARBA00022679"/>
    </source>
</evidence>
<evidence type="ECO:0000256" key="1">
    <source>
        <dbReference type="ARBA" id="ARBA00000085"/>
    </source>
</evidence>
<dbReference type="SUPFAM" id="SSF55874">
    <property type="entry name" value="ATPase domain of HSP90 chaperone/DNA topoisomerase II/histidine kinase"/>
    <property type="match status" value="1"/>
</dbReference>
<dbReference type="InterPro" id="IPR036097">
    <property type="entry name" value="HisK_dim/P_sf"/>
</dbReference>
<dbReference type="Pfam" id="PF02518">
    <property type="entry name" value="HATPase_c"/>
    <property type="match status" value="1"/>
</dbReference>
<dbReference type="PANTHER" id="PTHR45453:SF1">
    <property type="entry name" value="PHOSPHATE REGULON SENSOR PROTEIN PHOR"/>
    <property type="match status" value="1"/>
</dbReference>
<keyword evidence="4" id="KW-0808">Transferase</keyword>
<organism evidence="8 9">
    <name type="scientific">Caldisericum exile</name>
    <dbReference type="NCBI Taxonomy" id="693075"/>
    <lineage>
        <taxon>Bacteria</taxon>
        <taxon>Pseudomonadati</taxon>
        <taxon>Caldisericota/Cryosericota group</taxon>
        <taxon>Caldisericota</taxon>
        <taxon>Caldisericia</taxon>
        <taxon>Caldisericales</taxon>
        <taxon>Caldisericaceae</taxon>
        <taxon>Caldisericum</taxon>
    </lineage>
</organism>
<dbReference type="PANTHER" id="PTHR45453">
    <property type="entry name" value="PHOSPHATE REGULON SENSOR PROTEIN PHOR"/>
    <property type="match status" value="1"/>
</dbReference>
<reference evidence="8 9" key="1">
    <citation type="submission" date="2018-01" db="EMBL/GenBank/DDBJ databases">
        <title>Metagenomic assembled genomes from two thermal pools in the Uzon Caldera, Kamchatka, Russia.</title>
        <authorList>
            <person name="Wilkins L."/>
            <person name="Ettinger C."/>
        </authorList>
    </citation>
    <scope>NUCLEOTIDE SEQUENCE [LARGE SCALE GENOMIC DNA]</scope>
    <source>
        <strain evidence="8">ZAV-07</strain>
    </source>
</reference>
<proteinExistence type="predicted"/>
<accession>A0A2J6WE14</accession>
<dbReference type="EC" id="2.7.13.3" evidence="2"/>
<keyword evidence="5" id="KW-0418">Kinase</keyword>
<dbReference type="Gene3D" id="3.30.450.20">
    <property type="entry name" value="PAS domain"/>
    <property type="match status" value="1"/>
</dbReference>
<dbReference type="CDD" id="cd00075">
    <property type="entry name" value="HATPase"/>
    <property type="match status" value="1"/>
</dbReference>
<dbReference type="InterPro" id="IPR003661">
    <property type="entry name" value="HisK_dim/P_dom"/>
</dbReference>
<dbReference type="InterPro" id="IPR004358">
    <property type="entry name" value="Sig_transdc_His_kin-like_C"/>
</dbReference>
<name>A0A2J6WE14_9BACT</name>
<dbReference type="SUPFAM" id="SSF47384">
    <property type="entry name" value="Homodimeric domain of signal transducing histidine kinase"/>
    <property type="match status" value="1"/>
</dbReference>
<comment type="catalytic activity">
    <reaction evidence="1">
        <text>ATP + protein L-histidine = ADP + protein N-phospho-L-histidine.</text>
        <dbReference type="EC" id="2.7.13.3"/>
    </reaction>
</comment>
<dbReference type="EMBL" id="PNIL01000055">
    <property type="protein sequence ID" value="PMP67143.1"/>
    <property type="molecule type" value="Genomic_DNA"/>
</dbReference>
<dbReference type="SMART" id="SM00387">
    <property type="entry name" value="HATPase_c"/>
    <property type="match status" value="1"/>
</dbReference>
<dbReference type="GO" id="GO:0016036">
    <property type="term" value="P:cellular response to phosphate starvation"/>
    <property type="evidence" value="ECO:0007669"/>
    <property type="project" value="TreeGrafter"/>
</dbReference>
<dbReference type="GO" id="GO:0000155">
    <property type="term" value="F:phosphorelay sensor kinase activity"/>
    <property type="evidence" value="ECO:0007669"/>
    <property type="project" value="InterPro"/>
</dbReference>
<keyword evidence="6" id="KW-0902">Two-component regulatory system</keyword>
<evidence type="ECO:0000256" key="3">
    <source>
        <dbReference type="ARBA" id="ARBA00022553"/>
    </source>
</evidence>
<dbReference type="InterPro" id="IPR003594">
    <property type="entry name" value="HATPase_dom"/>
</dbReference>
<dbReference type="Proteomes" id="UP000237040">
    <property type="component" value="Unassembled WGS sequence"/>
</dbReference>
<gene>
    <name evidence="8" type="ORF">C0189_03675</name>
</gene>
<dbReference type="PRINTS" id="PR00344">
    <property type="entry name" value="BCTRLSENSOR"/>
</dbReference>
<dbReference type="AlphaFoldDB" id="A0A2J6WE14"/>
<sequence>MFLSLAIVILIFYLFNELNDLKNLEQLLKLTLDGNEIKGVEKSLLIFDEIRENTLLLNKSYISKLKELNDLQTICNELSKKIDEAIIIINSQGEIIFKNPQSDSIIKLKDKKIYYEAIRNSEMISLISNALESEKEIKKQIEINGTLYDISAFPIIIKETPHLLLIIKKLDDFKVETLLKTQFLEAVSHEMKTPLSSILGTVEILENEGFIKKKGEKFLQILKENTERLKKLTERILKLSEIESGRNSLKEIVDFSKLSNEVIKKFENHFKEKGLEFSYNIELNSTIRGNYFLLEDVLINLLENALKYTEKGKVMLNVFSDDKFIYVVIEDTGKGIKEENVDKIFEPFYREDSSRNEIVKGTGLGLTITKRIVQMHSGEIKVESKLGAGTKFTLKFPKII</sequence>
<keyword evidence="3" id="KW-0597">Phosphoprotein</keyword>
<evidence type="ECO:0000259" key="7">
    <source>
        <dbReference type="PROSITE" id="PS50109"/>
    </source>
</evidence>
<dbReference type="GO" id="GO:0004721">
    <property type="term" value="F:phosphoprotein phosphatase activity"/>
    <property type="evidence" value="ECO:0007669"/>
    <property type="project" value="TreeGrafter"/>
</dbReference>
<evidence type="ECO:0000313" key="9">
    <source>
        <dbReference type="Proteomes" id="UP000237040"/>
    </source>
</evidence>
<evidence type="ECO:0000256" key="6">
    <source>
        <dbReference type="ARBA" id="ARBA00023012"/>
    </source>
</evidence>
<evidence type="ECO:0000313" key="8">
    <source>
        <dbReference type="EMBL" id="PMP67143.1"/>
    </source>
</evidence>
<dbReference type="RefSeq" id="WP_416084393.1">
    <property type="nucleotide sequence ID" value="NZ_JBNARP010000012.1"/>
</dbReference>
<dbReference type="InterPro" id="IPR050351">
    <property type="entry name" value="BphY/WalK/GraS-like"/>
</dbReference>